<organism evidence="3 4">
    <name type="scientific">Myroides indicus</name>
    <dbReference type="NCBI Taxonomy" id="1323422"/>
    <lineage>
        <taxon>Bacteria</taxon>
        <taxon>Pseudomonadati</taxon>
        <taxon>Bacteroidota</taxon>
        <taxon>Flavobacteriia</taxon>
        <taxon>Flavobacteriales</taxon>
        <taxon>Flavobacteriaceae</taxon>
        <taxon>Myroides</taxon>
    </lineage>
</organism>
<keyword evidence="4" id="KW-1185">Reference proteome</keyword>
<dbReference type="PROSITE" id="PS51273">
    <property type="entry name" value="GATASE_TYPE_1"/>
    <property type="match status" value="1"/>
</dbReference>
<dbReference type="SUPFAM" id="SSF52317">
    <property type="entry name" value="Class I glutamine amidotransferase-like"/>
    <property type="match status" value="1"/>
</dbReference>
<dbReference type="InterPro" id="IPR017926">
    <property type="entry name" value="GATASE"/>
</dbReference>
<dbReference type="PRINTS" id="PR00096">
    <property type="entry name" value="GATASE"/>
</dbReference>
<evidence type="ECO:0000313" key="4">
    <source>
        <dbReference type="Proteomes" id="UP000295215"/>
    </source>
</evidence>
<evidence type="ECO:0000313" key="3">
    <source>
        <dbReference type="EMBL" id="TDS64157.1"/>
    </source>
</evidence>
<dbReference type="FunFam" id="3.40.50.880:FF:000003">
    <property type="entry name" value="Anthranilate synthase component II"/>
    <property type="match status" value="1"/>
</dbReference>
<dbReference type="Pfam" id="PF00117">
    <property type="entry name" value="GATase"/>
    <property type="match status" value="1"/>
</dbReference>
<dbReference type="Gene3D" id="3.40.50.880">
    <property type="match status" value="1"/>
</dbReference>
<dbReference type="EMBL" id="SOAG01000005">
    <property type="protein sequence ID" value="TDS64157.1"/>
    <property type="molecule type" value="Genomic_DNA"/>
</dbReference>
<keyword evidence="1" id="KW-0315">Glutamine amidotransferase</keyword>
<reference evidence="3 4" key="1">
    <citation type="submission" date="2019-03" db="EMBL/GenBank/DDBJ databases">
        <title>Genomic Encyclopedia of Archaeal and Bacterial Type Strains, Phase II (KMG-II): from individual species to whole genera.</title>
        <authorList>
            <person name="Goeker M."/>
        </authorList>
    </citation>
    <scope>NUCLEOTIDE SEQUENCE [LARGE SCALE GENOMIC DNA]</scope>
    <source>
        <strain evidence="3 4">DSM 28213</strain>
    </source>
</reference>
<dbReference type="GO" id="GO:0004049">
    <property type="term" value="F:anthranilate synthase activity"/>
    <property type="evidence" value="ECO:0007669"/>
    <property type="project" value="TreeGrafter"/>
</dbReference>
<proteinExistence type="predicted"/>
<protein>
    <submittedName>
        <fullName evidence="3">Anthranilate synthase component II</fullName>
    </submittedName>
</protein>
<dbReference type="OrthoDB" id="9786812at2"/>
<dbReference type="GO" id="GO:0005829">
    <property type="term" value="C:cytosol"/>
    <property type="evidence" value="ECO:0007669"/>
    <property type="project" value="TreeGrafter"/>
</dbReference>
<dbReference type="PANTHER" id="PTHR43418:SF4">
    <property type="entry name" value="MULTIFUNCTIONAL TRYPTOPHAN BIOSYNTHESIS PROTEIN"/>
    <property type="match status" value="1"/>
</dbReference>
<dbReference type="Proteomes" id="UP000295215">
    <property type="component" value="Unassembled WGS sequence"/>
</dbReference>
<dbReference type="AlphaFoldDB" id="A0A4R7F5X8"/>
<dbReference type="InterPro" id="IPR050472">
    <property type="entry name" value="Anth_synth/Amidotransfase"/>
</dbReference>
<dbReference type="PANTHER" id="PTHR43418">
    <property type="entry name" value="MULTIFUNCTIONAL TRYPTOPHAN BIOSYNTHESIS PROTEIN-RELATED"/>
    <property type="match status" value="1"/>
</dbReference>
<feature type="domain" description="Glutamine amidotransferase" evidence="2">
    <location>
        <begin position="9"/>
        <end position="190"/>
    </location>
</feature>
<sequence>MSKQQKKIVIIDNHDSFTYNLYQIFDEHPHCVVEVVPNDAADLNELKKYHGIVLSPGPDVPEKYPVLSEIISRYKHTTPILGVCLGHQAIAEFFGAELINLRRVYHGQRFEIEIDNTELLFHSLSSYIQVGLYHSWAVKRENLPKDMEVTACTKSGIIMALRHRTYNVRGIQFHPESYMTAEGKKIVANWIELQL</sequence>
<dbReference type="PRINTS" id="PR00097">
    <property type="entry name" value="ANTSNTHASEII"/>
</dbReference>
<dbReference type="CDD" id="cd01743">
    <property type="entry name" value="GATase1_Anthranilate_Synthase"/>
    <property type="match status" value="1"/>
</dbReference>
<dbReference type="RefSeq" id="WP_133711853.1">
    <property type="nucleotide sequence ID" value="NZ_SOAG01000005.1"/>
</dbReference>
<accession>A0A4R7F5X8</accession>
<dbReference type="NCBIfam" id="TIGR00566">
    <property type="entry name" value="trpG_papA"/>
    <property type="match status" value="1"/>
</dbReference>
<comment type="caution">
    <text evidence="3">The sequence shown here is derived from an EMBL/GenBank/DDBJ whole genome shotgun (WGS) entry which is preliminary data.</text>
</comment>
<dbReference type="InterPro" id="IPR029062">
    <property type="entry name" value="Class_I_gatase-like"/>
</dbReference>
<evidence type="ECO:0000259" key="2">
    <source>
        <dbReference type="Pfam" id="PF00117"/>
    </source>
</evidence>
<gene>
    <name evidence="3" type="ORF">C8P70_1056</name>
</gene>
<dbReference type="InterPro" id="IPR006221">
    <property type="entry name" value="TrpG/PapA_dom"/>
</dbReference>
<dbReference type="GO" id="GO:0000162">
    <property type="term" value="P:L-tryptophan biosynthetic process"/>
    <property type="evidence" value="ECO:0007669"/>
    <property type="project" value="TreeGrafter"/>
</dbReference>
<dbReference type="PRINTS" id="PR00099">
    <property type="entry name" value="CPSGATASE"/>
</dbReference>
<name>A0A4R7F5X8_9FLAO</name>
<evidence type="ECO:0000256" key="1">
    <source>
        <dbReference type="ARBA" id="ARBA00022962"/>
    </source>
</evidence>